<name>A0A4R6Q6F4_9FLAO</name>
<dbReference type="SUPFAM" id="SSF103647">
    <property type="entry name" value="TSP type-3 repeat"/>
    <property type="match status" value="1"/>
</dbReference>
<dbReference type="PANTHER" id="PTHR30329">
    <property type="entry name" value="STATOR ELEMENT OF FLAGELLAR MOTOR COMPLEX"/>
    <property type="match status" value="1"/>
</dbReference>
<dbReference type="EMBL" id="SNXR01000016">
    <property type="protein sequence ID" value="TDP58044.1"/>
    <property type="molecule type" value="Genomic_DNA"/>
</dbReference>
<feature type="chain" id="PRO_5020770247" evidence="5">
    <location>
        <begin position="21"/>
        <end position="450"/>
    </location>
</feature>
<dbReference type="CDD" id="cd07185">
    <property type="entry name" value="OmpA_C-like"/>
    <property type="match status" value="1"/>
</dbReference>
<dbReference type="PANTHER" id="PTHR30329:SF21">
    <property type="entry name" value="LIPOPROTEIN YIAD-RELATED"/>
    <property type="match status" value="1"/>
</dbReference>
<dbReference type="PROSITE" id="PS51123">
    <property type="entry name" value="OMPA_2"/>
    <property type="match status" value="1"/>
</dbReference>
<dbReference type="InterPro" id="IPR006665">
    <property type="entry name" value="OmpA-like"/>
</dbReference>
<evidence type="ECO:0000259" key="6">
    <source>
        <dbReference type="PROSITE" id="PS51123"/>
    </source>
</evidence>
<sequence length="450" mass="49905">MKKHLLILVTLLFVSFASNAQDATTTKADSKKDKELKEIEPDQEIVYDSFNRWSIEVDFGQSKGTKPYATGYYYSNPNAHIRFDINHFGIAGRYMISPTFGIKSHLSYDLLTDQKGSGSLPFEMQNIGLTFEGVVNTVRLFNIEEKAGRFGLLMHLGFQGSQMSPKMGINKGKKEYNGGIVVGLTPQLRIFKNVSVFADFSVNSNVRQHFNWDGSFSASNNNLTGSMYTTALGLSVSFGNEKIHGDWAIIEDKKSKEMKALDERVGEIETLMNDADKDGVPDYLDTENNSLPGVAVDTRGRMVDMNNNGVPDELEKYVNNSITNNNNSVAVSDGMLVKLINDGYIAAYFDTDKRQPTNASTDNIGFILNYLKTNPGKTVDIIGYADVVGSSEYNDKLSSDRSENVKNILVKAGIDPSRLNIKGNGVDDSVDKTSDYARRLVRKVVFKITN</sequence>
<evidence type="ECO:0000313" key="8">
    <source>
        <dbReference type="Proteomes" id="UP000295260"/>
    </source>
</evidence>
<organism evidence="7 8">
    <name type="scientific">Flavobacterium dankookense</name>
    <dbReference type="NCBI Taxonomy" id="706186"/>
    <lineage>
        <taxon>Bacteria</taxon>
        <taxon>Pseudomonadati</taxon>
        <taxon>Bacteroidota</taxon>
        <taxon>Flavobacteriia</taxon>
        <taxon>Flavobacteriales</taxon>
        <taxon>Flavobacteriaceae</taxon>
        <taxon>Flavobacterium</taxon>
    </lineage>
</organism>
<dbReference type="AlphaFoldDB" id="A0A4R6Q6F4"/>
<evidence type="ECO:0000256" key="2">
    <source>
        <dbReference type="ARBA" id="ARBA00023136"/>
    </source>
</evidence>
<comment type="caution">
    <text evidence="7">The sequence shown here is derived from an EMBL/GenBank/DDBJ whole genome shotgun (WGS) entry which is preliminary data.</text>
</comment>
<dbReference type="OrthoDB" id="1522982at2"/>
<comment type="subcellular location">
    <subcellularLocation>
        <location evidence="1">Cell outer membrane</location>
    </subcellularLocation>
</comment>
<gene>
    <name evidence="7" type="ORF">BC748_2559</name>
</gene>
<feature type="domain" description="OmpA-like" evidence="6">
    <location>
        <begin position="336"/>
        <end position="450"/>
    </location>
</feature>
<dbReference type="GO" id="GO:0005509">
    <property type="term" value="F:calcium ion binding"/>
    <property type="evidence" value="ECO:0007669"/>
    <property type="project" value="InterPro"/>
</dbReference>
<evidence type="ECO:0000256" key="3">
    <source>
        <dbReference type="ARBA" id="ARBA00023237"/>
    </source>
</evidence>
<dbReference type="InterPro" id="IPR006664">
    <property type="entry name" value="OMP_bac"/>
</dbReference>
<accession>A0A4R6Q6F4</accession>
<dbReference type="Gene3D" id="3.30.1330.60">
    <property type="entry name" value="OmpA-like domain"/>
    <property type="match status" value="1"/>
</dbReference>
<dbReference type="GO" id="GO:0009279">
    <property type="term" value="C:cell outer membrane"/>
    <property type="evidence" value="ECO:0007669"/>
    <property type="project" value="UniProtKB-SubCell"/>
</dbReference>
<dbReference type="Pfam" id="PF00691">
    <property type="entry name" value="OmpA"/>
    <property type="match status" value="1"/>
</dbReference>
<dbReference type="SUPFAM" id="SSF103088">
    <property type="entry name" value="OmpA-like"/>
    <property type="match status" value="1"/>
</dbReference>
<reference evidence="7 8" key="1">
    <citation type="submission" date="2019-03" db="EMBL/GenBank/DDBJ databases">
        <title>Genomic Encyclopedia of Archaeal and Bacterial Type Strains, Phase II (KMG-II): from individual species to whole genera.</title>
        <authorList>
            <person name="Goeker M."/>
        </authorList>
    </citation>
    <scope>NUCLEOTIDE SEQUENCE [LARGE SCALE GENOMIC DNA]</scope>
    <source>
        <strain evidence="7 8">DSM 25687</strain>
    </source>
</reference>
<dbReference type="InterPro" id="IPR036737">
    <property type="entry name" value="OmpA-like_sf"/>
</dbReference>
<evidence type="ECO:0000313" key="7">
    <source>
        <dbReference type="EMBL" id="TDP58044.1"/>
    </source>
</evidence>
<evidence type="ECO:0000256" key="1">
    <source>
        <dbReference type="ARBA" id="ARBA00004442"/>
    </source>
</evidence>
<dbReference type="InterPro" id="IPR028974">
    <property type="entry name" value="TSP_type-3_rpt"/>
</dbReference>
<evidence type="ECO:0000256" key="4">
    <source>
        <dbReference type="PROSITE-ProRule" id="PRU00473"/>
    </source>
</evidence>
<dbReference type="InterPro" id="IPR050330">
    <property type="entry name" value="Bact_OuterMem_StrucFunc"/>
</dbReference>
<proteinExistence type="predicted"/>
<dbReference type="RefSeq" id="WP_133533774.1">
    <property type="nucleotide sequence ID" value="NZ_SNXR01000016.1"/>
</dbReference>
<keyword evidence="5" id="KW-0732">Signal</keyword>
<keyword evidence="3" id="KW-0998">Cell outer membrane</keyword>
<protein>
    <submittedName>
        <fullName evidence="7">OOP family OmpA-OmpF porin</fullName>
    </submittedName>
</protein>
<feature type="signal peptide" evidence="5">
    <location>
        <begin position="1"/>
        <end position="20"/>
    </location>
</feature>
<evidence type="ECO:0000256" key="5">
    <source>
        <dbReference type="SAM" id="SignalP"/>
    </source>
</evidence>
<keyword evidence="8" id="KW-1185">Reference proteome</keyword>
<keyword evidence="2 4" id="KW-0472">Membrane</keyword>
<dbReference type="Proteomes" id="UP000295260">
    <property type="component" value="Unassembled WGS sequence"/>
</dbReference>
<dbReference type="PRINTS" id="PR01021">
    <property type="entry name" value="OMPADOMAIN"/>
</dbReference>